<evidence type="ECO:0000313" key="11">
    <source>
        <dbReference type="EMBL" id="KIJ65285.1"/>
    </source>
</evidence>
<evidence type="ECO:0000256" key="2">
    <source>
        <dbReference type="ARBA" id="ARBA00022723"/>
    </source>
</evidence>
<reference evidence="11 12" key="1">
    <citation type="submission" date="2014-04" db="EMBL/GenBank/DDBJ databases">
        <title>Evolutionary Origins and Diversification of the Mycorrhizal Mutualists.</title>
        <authorList>
            <consortium name="DOE Joint Genome Institute"/>
            <consortium name="Mycorrhizal Genomics Consortium"/>
            <person name="Kohler A."/>
            <person name="Kuo A."/>
            <person name="Nagy L.G."/>
            <person name="Floudas D."/>
            <person name="Copeland A."/>
            <person name="Barry K.W."/>
            <person name="Cichocki N."/>
            <person name="Veneault-Fourrey C."/>
            <person name="LaButti K."/>
            <person name="Lindquist E.A."/>
            <person name="Lipzen A."/>
            <person name="Lundell T."/>
            <person name="Morin E."/>
            <person name="Murat C."/>
            <person name="Riley R."/>
            <person name="Ohm R."/>
            <person name="Sun H."/>
            <person name="Tunlid A."/>
            <person name="Henrissat B."/>
            <person name="Grigoriev I.V."/>
            <person name="Hibbett D.S."/>
            <person name="Martin F."/>
        </authorList>
    </citation>
    <scope>NUCLEOTIDE SEQUENCE [LARGE SCALE GENOMIC DNA]</scope>
    <source>
        <strain evidence="11 12">MD-312</strain>
    </source>
</reference>
<dbReference type="AlphaFoldDB" id="A0A0C9W2L9"/>
<keyword evidence="5" id="KW-0805">Transcription regulation</keyword>
<feature type="compositionally biased region" description="Low complexity" evidence="9">
    <location>
        <begin position="73"/>
        <end position="97"/>
    </location>
</feature>
<dbReference type="GO" id="GO:0000122">
    <property type="term" value="P:negative regulation of transcription by RNA polymerase II"/>
    <property type="evidence" value="ECO:0007669"/>
    <property type="project" value="TreeGrafter"/>
</dbReference>
<dbReference type="SUPFAM" id="SSF57716">
    <property type="entry name" value="Glucocorticoid receptor-like (DNA-binding domain)"/>
    <property type="match status" value="2"/>
</dbReference>
<evidence type="ECO:0000256" key="1">
    <source>
        <dbReference type="ARBA" id="ARBA00004123"/>
    </source>
</evidence>
<feature type="domain" description="GATA-type" evidence="10">
    <location>
        <begin position="115"/>
        <end position="169"/>
    </location>
</feature>
<evidence type="ECO:0000256" key="3">
    <source>
        <dbReference type="ARBA" id="ARBA00022771"/>
    </source>
</evidence>
<dbReference type="PANTHER" id="PTHR10071:SF335">
    <property type="entry name" value="IRON-SENSING TRANSCRIPTIONAL REPRESSOR-RELATED"/>
    <property type="match status" value="1"/>
</dbReference>
<keyword evidence="4" id="KW-0862">Zinc</keyword>
<evidence type="ECO:0000256" key="7">
    <source>
        <dbReference type="ARBA" id="ARBA00023242"/>
    </source>
</evidence>
<evidence type="ECO:0000256" key="9">
    <source>
        <dbReference type="SAM" id="MobiDB-lite"/>
    </source>
</evidence>
<keyword evidence="12" id="KW-1185">Reference proteome</keyword>
<dbReference type="SMART" id="SM00401">
    <property type="entry name" value="ZnF_GATA"/>
    <property type="match status" value="2"/>
</dbReference>
<dbReference type="CDD" id="cd00202">
    <property type="entry name" value="ZnF_GATA"/>
    <property type="match status" value="1"/>
</dbReference>
<evidence type="ECO:0000256" key="5">
    <source>
        <dbReference type="ARBA" id="ARBA00023015"/>
    </source>
</evidence>
<keyword evidence="2" id="KW-0479">Metal-binding</keyword>
<dbReference type="InterPro" id="IPR039355">
    <property type="entry name" value="Transcription_factor_GATA"/>
</dbReference>
<feature type="compositionally biased region" description="Polar residues" evidence="9">
    <location>
        <begin position="1"/>
        <end position="26"/>
    </location>
</feature>
<dbReference type="Proteomes" id="UP000053820">
    <property type="component" value="Unassembled WGS sequence"/>
</dbReference>
<protein>
    <recommendedName>
        <fullName evidence="10">GATA-type domain-containing protein</fullName>
    </recommendedName>
</protein>
<dbReference type="GO" id="GO:0045944">
    <property type="term" value="P:positive regulation of transcription by RNA polymerase II"/>
    <property type="evidence" value="ECO:0007669"/>
    <property type="project" value="TreeGrafter"/>
</dbReference>
<proteinExistence type="predicted"/>
<feature type="non-terminal residue" evidence="11">
    <location>
        <position position="232"/>
    </location>
</feature>
<sequence length="232" mass="25084">MHHLSRIQQQFSPNTALDQHAASSPVHTEPTHALHQRIGSAEFTTYEQLLQQQKDRPQPSVEDQLGALNAAVVAQQQQPQPQQESQEPPSQPLQQPVVAPPSQPAQQQQTQQAPQQQRTGCNNCGTVDTPLWRRDTEGKTICNACGAHTKAGGGTCPGDGRPSSGPAKKAKSAVGALSCANCGTSTTPLWRRDDVGNNICNACGLYFKLHGTHRPNSMKKTVIKRRKRVPAA</sequence>
<dbReference type="Gene3D" id="3.30.50.10">
    <property type="entry name" value="Erythroid Transcription Factor GATA-1, subunit A"/>
    <property type="match status" value="2"/>
</dbReference>
<dbReference type="GO" id="GO:0000978">
    <property type="term" value="F:RNA polymerase II cis-regulatory region sequence-specific DNA binding"/>
    <property type="evidence" value="ECO:0007669"/>
    <property type="project" value="TreeGrafter"/>
</dbReference>
<dbReference type="PANTHER" id="PTHR10071">
    <property type="entry name" value="TRANSCRIPTION FACTOR GATA FAMILY MEMBER"/>
    <property type="match status" value="1"/>
</dbReference>
<dbReference type="PRINTS" id="PR00619">
    <property type="entry name" value="GATAZNFINGER"/>
</dbReference>
<feature type="region of interest" description="Disordered" evidence="9">
    <location>
        <begin position="73"/>
        <end position="123"/>
    </location>
</feature>
<evidence type="ECO:0000256" key="8">
    <source>
        <dbReference type="PROSITE-ProRule" id="PRU00094"/>
    </source>
</evidence>
<dbReference type="GO" id="GO:0000981">
    <property type="term" value="F:DNA-binding transcription factor activity, RNA polymerase II-specific"/>
    <property type="evidence" value="ECO:0007669"/>
    <property type="project" value="TreeGrafter"/>
</dbReference>
<organism evidence="11 12">
    <name type="scientific">Hydnomerulius pinastri MD-312</name>
    <dbReference type="NCBI Taxonomy" id="994086"/>
    <lineage>
        <taxon>Eukaryota</taxon>
        <taxon>Fungi</taxon>
        <taxon>Dikarya</taxon>
        <taxon>Basidiomycota</taxon>
        <taxon>Agaricomycotina</taxon>
        <taxon>Agaricomycetes</taxon>
        <taxon>Agaricomycetidae</taxon>
        <taxon>Boletales</taxon>
        <taxon>Boletales incertae sedis</taxon>
        <taxon>Leucogyrophana</taxon>
    </lineage>
</organism>
<keyword evidence="6" id="KW-0804">Transcription</keyword>
<dbReference type="InterPro" id="IPR000679">
    <property type="entry name" value="Znf_GATA"/>
</dbReference>
<comment type="subcellular location">
    <subcellularLocation>
        <location evidence="1">Nucleus</location>
    </subcellularLocation>
</comment>
<dbReference type="OrthoDB" id="515401at2759"/>
<evidence type="ECO:0000313" key="12">
    <source>
        <dbReference type="Proteomes" id="UP000053820"/>
    </source>
</evidence>
<dbReference type="EMBL" id="KN839844">
    <property type="protein sequence ID" value="KIJ65285.1"/>
    <property type="molecule type" value="Genomic_DNA"/>
</dbReference>
<dbReference type="Pfam" id="PF00320">
    <property type="entry name" value="GATA"/>
    <property type="match status" value="2"/>
</dbReference>
<feature type="domain" description="GATA-type" evidence="10">
    <location>
        <begin position="173"/>
        <end position="226"/>
    </location>
</feature>
<dbReference type="GO" id="GO:0005634">
    <property type="term" value="C:nucleus"/>
    <property type="evidence" value="ECO:0007669"/>
    <property type="project" value="UniProtKB-SubCell"/>
</dbReference>
<dbReference type="HOGENOM" id="CLU_1197337_0_0_1"/>
<dbReference type="InterPro" id="IPR013088">
    <property type="entry name" value="Znf_NHR/GATA"/>
</dbReference>
<gene>
    <name evidence="11" type="ORF">HYDPIDRAFT_88957</name>
</gene>
<evidence type="ECO:0000256" key="4">
    <source>
        <dbReference type="ARBA" id="ARBA00022833"/>
    </source>
</evidence>
<dbReference type="PROSITE" id="PS50114">
    <property type="entry name" value="GATA_ZN_FINGER_2"/>
    <property type="match status" value="2"/>
</dbReference>
<evidence type="ECO:0000256" key="6">
    <source>
        <dbReference type="ARBA" id="ARBA00023163"/>
    </source>
</evidence>
<keyword evidence="7" id="KW-0539">Nucleus</keyword>
<evidence type="ECO:0000259" key="10">
    <source>
        <dbReference type="PROSITE" id="PS50114"/>
    </source>
</evidence>
<dbReference type="PROSITE" id="PS00344">
    <property type="entry name" value="GATA_ZN_FINGER_1"/>
    <property type="match status" value="2"/>
</dbReference>
<feature type="non-terminal residue" evidence="11">
    <location>
        <position position="1"/>
    </location>
</feature>
<accession>A0A0C9W2L9</accession>
<name>A0A0C9W2L9_9AGAM</name>
<keyword evidence="3 8" id="KW-0863">Zinc-finger</keyword>
<dbReference type="FunFam" id="3.30.50.10:FF:000007">
    <property type="entry name" value="Nitrogen regulatory AreA, N-terminal"/>
    <property type="match status" value="1"/>
</dbReference>
<dbReference type="GO" id="GO:0008270">
    <property type="term" value="F:zinc ion binding"/>
    <property type="evidence" value="ECO:0007669"/>
    <property type="project" value="UniProtKB-KW"/>
</dbReference>
<feature type="compositionally biased region" description="Low complexity" evidence="9">
    <location>
        <begin position="104"/>
        <end position="117"/>
    </location>
</feature>
<feature type="region of interest" description="Disordered" evidence="9">
    <location>
        <begin position="1"/>
        <end position="34"/>
    </location>
</feature>